<proteinExistence type="inferred from homology"/>
<dbReference type="Gene3D" id="3.90.180.10">
    <property type="entry name" value="Medium-chain alcohol dehydrogenases, catalytic domain"/>
    <property type="match status" value="1"/>
</dbReference>
<gene>
    <name evidence="7" type="ORF">A1O9_07781</name>
</gene>
<dbReference type="GeneID" id="25282694"/>
<name>A0A072PL16_9EURO</name>
<dbReference type="InterPro" id="IPR011032">
    <property type="entry name" value="GroES-like_sf"/>
</dbReference>
<comment type="cofactor">
    <cofactor evidence="1 5">
        <name>Zn(2+)</name>
        <dbReference type="ChEBI" id="CHEBI:29105"/>
    </cofactor>
</comment>
<sequence>MNAVIFNGPRKIDIEKRPKPALIDPADAIVKVTSAGICGSELHMYRGHQKTATGHIMGHEFVGFIEEVGSEVQNFNVGQKVVCTFSPVCMSCWFCQHGYSNRCPEGLAPFGSQGLAGGQAEYVRVPLADGTLKSTPDGIDDELLIMMCDIFPTGYYGAMRAIECFRSADLANANAVFVCLGCGPVGLCAILTARSKGVRTIYVVDSIDDRLDQAAKLGGLPLKLGRDDVQARILDATQGRGADAVIEVVGNNAALRSAFDLLRPCGVLSSIGFHQGDLPFTALECYQKNLNINFGRAPVRTVFNEAMEVVAANKEKLASMVTHRLPLSEAAHGYEIFERQLARKVILKP</sequence>
<dbReference type="RefSeq" id="XP_013258790.1">
    <property type="nucleotide sequence ID" value="XM_013403336.1"/>
</dbReference>
<dbReference type="HOGENOM" id="CLU_026673_11_3_1"/>
<dbReference type="PANTHER" id="PTHR42813">
    <property type="entry name" value="ZINC-TYPE ALCOHOL DEHYDROGENASE-LIKE"/>
    <property type="match status" value="1"/>
</dbReference>
<feature type="domain" description="Enoyl reductase (ER)" evidence="6">
    <location>
        <begin position="8"/>
        <end position="347"/>
    </location>
</feature>
<dbReference type="CDD" id="cd08284">
    <property type="entry name" value="FDH_like_2"/>
    <property type="match status" value="1"/>
</dbReference>
<dbReference type="InterPro" id="IPR013154">
    <property type="entry name" value="ADH-like_N"/>
</dbReference>
<dbReference type="SUPFAM" id="SSF51735">
    <property type="entry name" value="NAD(P)-binding Rossmann-fold domains"/>
    <property type="match status" value="1"/>
</dbReference>
<evidence type="ECO:0000313" key="8">
    <source>
        <dbReference type="Proteomes" id="UP000027920"/>
    </source>
</evidence>
<keyword evidence="3 5" id="KW-0862">Zinc</keyword>
<evidence type="ECO:0000259" key="6">
    <source>
        <dbReference type="SMART" id="SM00829"/>
    </source>
</evidence>
<dbReference type="STRING" id="1182545.A0A072PL16"/>
<dbReference type="InterPro" id="IPR002328">
    <property type="entry name" value="ADH_Zn_CS"/>
</dbReference>
<dbReference type="AlphaFoldDB" id="A0A072PL16"/>
<evidence type="ECO:0000313" key="7">
    <source>
        <dbReference type="EMBL" id="KEF56200.1"/>
    </source>
</evidence>
<evidence type="ECO:0000256" key="5">
    <source>
        <dbReference type="RuleBase" id="RU361277"/>
    </source>
</evidence>
<dbReference type="Pfam" id="PF00107">
    <property type="entry name" value="ADH_zinc_N"/>
    <property type="match status" value="1"/>
</dbReference>
<dbReference type="Gene3D" id="3.40.50.720">
    <property type="entry name" value="NAD(P)-binding Rossmann-like Domain"/>
    <property type="match status" value="1"/>
</dbReference>
<evidence type="ECO:0000256" key="2">
    <source>
        <dbReference type="ARBA" id="ARBA00022723"/>
    </source>
</evidence>
<evidence type="ECO:0000256" key="1">
    <source>
        <dbReference type="ARBA" id="ARBA00001947"/>
    </source>
</evidence>
<reference evidence="7 8" key="1">
    <citation type="submission" date="2013-03" db="EMBL/GenBank/DDBJ databases">
        <title>The Genome Sequence of Exophiala aquamarina CBS 119918.</title>
        <authorList>
            <consortium name="The Broad Institute Genomics Platform"/>
            <person name="Cuomo C."/>
            <person name="de Hoog S."/>
            <person name="Gorbushina A."/>
            <person name="Walker B."/>
            <person name="Young S.K."/>
            <person name="Zeng Q."/>
            <person name="Gargeya S."/>
            <person name="Fitzgerald M."/>
            <person name="Haas B."/>
            <person name="Abouelleil A."/>
            <person name="Allen A.W."/>
            <person name="Alvarado L."/>
            <person name="Arachchi H.M."/>
            <person name="Berlin A.M."/>
            <person name="Chapman S.B."/>
            <person name="Gainer-Dewar J."/>
            <person name="Goldberg J."/>
            <person name="Griggs A."/>
            <person name="Gujja S."/>
            <person name="Hansen M."/>
            <person name="Howarth C."/>
            <person name="Imamovic A."/>
            <person name="Ireland A."/>
            <person name="Larimer J."/>
            <person name="McCowan C."/>
            <person name="Murphy C."/>
            <person name="Pearson M."/>
            <person name="Poon T.W."/>
            <person name="Priest M."/>
            <person name="Roberts A."/>
            <person name="Saif S."/>
            <person name="Shea T."/>
            <person name="Sisk P."/>
            <person name="Sykes S."/>
            <person name="Wortman J."/>
            <person name="Nusbaum C."/>
            <person name="Birren B."/>
        </authorList>
    </citation>
    <scope>NUCLEOTIDE SEQUENCE [LARGE SCALE GENOMIC DNA]</scope>
    <source>
        <strain evidence="7 8">CBS 119918</strain>
    </source>
</reference>
<dbReference type="Pfam" id="PF08240">
    <property type="entry name" value="ADH_N"/>
    <property type="match status" value="1"/>
</dbReference>
<accession>A0A072PL16</accession>
<evidence type="ECO:0000256" key="3">
    <source>
        <dbReference type="ARBA" id="ARBA00022833"/>
    </source>
</evidence>
<dbReference type="InterPro" id="IPR036291">
    <property type="entry name" value="NAD(P)-bd_dom_sf"/>
</dbReference>
<dbReference type="OrthoDB" id="442947at2759"/>
<dbReference type="GO" id="GO:0008270">
    <property type="term" value="F:zinc ion binding"/>
    <property type="evidence" value="ECO:0007669"/>
    <property type="project" value="InterPro"/>
</dbReference>
<dbReference type="GO" id="GO:0016491">
    <property type="term" value="F:oxidoreductase activity"/>
    <property type="evidence" value="ECO:0007669"/>
    <property type="project" value="UniProtKB-KW"/>
</dbReference>
<comment type="similarity">
    <text evidence="5">Belongs to the zinc-containing alcohol dehydrogenase family.</text>
</comment>
<keyword evidence="4" id="KW-0560">Oxidoreductase</keyword>
<dbReference type="SUPFAM" id="SSF50129">
    <property type="entry name" value="GroES-like"/>
    <property type="match status" value="1"/>
</dbReference>
<dbReference type="SMART" id="SM00829">
    <property type="entry name" value="PKS_ER"/>
    <property type="match status" value="1"/>
</dbReference>
<dbReference type="PROSITE" id="PS00059">
    <property type="entry name" value="ADH_ZINC"/>
    <property type="match status" value="1"/>
</dbReference>
<dbReference type="InterPro" id="IPR013149">
    <property type="entry name" value="ADH-like_C"/>
</dbReference>
<dbReference type="Proteomes" id="UP000027920">
    <property type="component" value="Unassembled WGS sequence"/>
</dbReference>
<evidence type="ECO:0000256" key="4">
    <source>
        <dbReference type="ARBA" id="ARBA00023002"/>
    </source>
</evidence>
<dbReference type="VEuPathDB" id="FungiDB:A1O9_07781"/>
<dbReference type="PANTHER" id="PTHR42813:SF2">
    <property type="entry name" value="DEHYDROGENASE, ZINC-CONTAINING, PUTATIVE (AFU_ORTHOLOGUE AFUA_2G02810)-RELATED"/>
    <property type="match status" value="1"/>
</dbReference>
<organism evidence="7 8">
    <name type="scientific">Exophiala aquamarina CBS 119918</name>
    <dbReference type="NCBI Taxonomy" id="1182545"/>
    <lineage>
        <taxon>Eukaryota</taxon>
        <taxon>Fungi</taxon>
        <taxon>Dikarya</taxon>
        <taxon>Ascomycota</taxon>
        <taxon>Pezizomycotina</taxon>
        <taxon>Eurotiomycetes</taxon>
        <taxon>Chaetothyriomycetidae</taxon>
        <taxon>Chaetothyriales</taxon>
        <taxon>Herpotrichiellaceae</taxon>
        <taxon>Exophiala</taxon>
    </lineage>
</organism>
<dbReference type="EMBL" id="AMGV01000006">
    <property type="protein sequence ID" value="KEF56200.1"/>
    <property type="molecule type" value="Genomic_DNA"/>
</dbReference>
<dbReference type="InterPro" id="IPR020843">
    <property type="entry name" value="ER"/>
</dbReference>
<comment type="caution">
    <text evidence="7">The sequence shown here is derived from an EMBL/GenBank/DDBJ whole genome shotgun (WGS) entry which is preliminary data.</text>
</comment>
<protein>
    <recommendedName>
        <fullName evidence="6">Enoyl reductase (ER) domain-containing protein</fullName>
    </recommendedName>
</protein>
<keyword evidence="2 5" id="KW-0479">Metal-binding</keyword>
<keyword evidence="8" id="KW-1185">Reference proteome</keyword>